<evidence type="ECO:0000313" key="3">
    <source>
        <dbReference type="Proteomes" id="UP000504629"/>
    </source>
</evidence>
<feature type="region of interest" description="Disordered" evidence="1">
    <location>
        <begin position="75"/>
        <end position="97"/>
    </location>
</feature>
<dbReference type="KEGG" id="bman:114243192"/>
<evidence type="ECO:0000256" key="1">
    <source>
        <dbReference type="SAM" id="MobiDB-lite"/>
    </source>
</evidence>
<dbReference type="AlphaFoldDB" id="A0A6J2JMZ9"/>
<dbReference type="RefSeq" id="XP_028030397.1">
    <property type="nucleotide sequence ID" value="XM_028174596.1"/>
</dbReference>
<dbReference type="Proteomes" id="UP000504629">
    <property type="component" value="Unplaced"/>
</dbReference>
<evidence type="ECO:0000313" key="4">
    <source>
        <dbReference type="RefSeq" id="XP_028030397.1"/>
    </source>
</evidence>
<keyword evidence="3" id="KW-1185">Reference proteome</keyword>
<reference evidence="4" key="1">
    <citation type="submission" date="2025-08" db="UniProtKB">
        <authorList>
            <consortium name="RefSeq"/>
        </authorList>
    </citation>
    <scope>IDENTIFICATION</scope>
    <source>
        <tissue evidence="4">Silk gland</tissue>
    </source>
</reference>
<keyword evidence="2" id="KW-0812">Transmembrane</keyword>
<name>A0A6J2JMZ9_BOMMA</name>
<accession>A0A6J2JMZ9</accession>
<organism evidence="3 4">
    <name type="scientific">Bombyx mandarina</name>
    <name type="common">Wild silk moth</name>
    <name type="synonym">Wild silkworm</name>
    <dbReference type="NCBI Taxonomy" id="7092"/>
    <lineage>
        <taxon>Eukaryota</taxon>
        <taxon>Metazoa</taxon>
        <taxon>Ecdysozoa</taxon>
        <taxon>Arthropoda</taxon>
        <taxon>Hexapoda</taxon>
        <taxon>Insecta</taxon>
        <taxon>Pterygota</taxon>
        <taxon>Neoptera</taxon>
        <taxon>Endopterygota</taxon>
        <taxon>Lepidoptera</taxon>
        <taxon>Glossata</taxon>
        <taxon>Ditrysia</taxon>
        <taxon>Bombycoidea</taxon>
        <taxon>Bombycidae</taxon>
        <taxon>Bombycinae</taxon>
        <taxon>Bombyx</taxon>
    </lineage>
</organism>
<dbReference type="OrthoDB" id="7380977at2759"/>
<feature type="compositionally biased region" description="Basic and acidic residues" evidence="1">
    <location>
        <begin position="76"/>
        <end position="88"/>
    </location>
</feature>
<proteinExistence type="predicted"/>
<feature type="transmembrane region" description="Helical" evidence="2">
    <location>
        <begin position="6"/>
        <end position="27"/>
    </location>
</feature>
<gene>
    <name evidence="4" type="primary">LOC114243192</name>
</gene>
<dbReference type="GeneID" id="114243192"/>
<keyword evidence="2" id="KW-0472">Membrane</keyword>
<evidence type="ECO:0000256" key="2">
    <source>
        <dbReference type="SAM" id="Phobius"/>
    </source>
</evidence>
<keyword evidence="2" id="KW-1133">Transmembrane helix</keyword>
<sequence length="132" mass="15195">MSVYIGGFICALVLAALVIVWIAYCMFIRERAKSEDLQYTISDIQHRNYLFSQEQETPVKEKKLTAGIFVLPSRHKQTEDDYRNRPDYPESPLPISQPSTEKLIEILNEDPNVHYMDGICEGNSITPYHSDV</sequence>
<protein>
    <submittedName>
        <fullName evidence="4">Uncharacterized protein LOC114243192</fullName>
    </submittedName>
</protein>